<gene>
    <name evidence="1" type="ORF">Trco_003446</name>
</gene>
<keyword evidence="2" id="KW-1185">Reference proteome</keyword>
<accession>A0A9P8TW65</accession>
<name>A0A9P8TW65_9HYPO</name>
<dbReference type="AlphaFoldDB" id="A0A9P8TW65"/>
<sequence length="60" mass="6138">MAKSQAAAEGPASMGGLGGITASWMAATPRFGKGSEWESRLHHAAPYAVALLCVPCHVLS</sequence>
<dbReference type="EMBL" id="JAIWOZ010000003">
    <property type="protein sequence ID" value="KAH6607133.1"/>
    <property type="molecule type" value="Genomic_DNA"/>
</dbReference>
<dbReference type="Proteomes" id="UP000827724">
    <property type="component" value="Unassembled WGS sequence"/>
</dbReference>
<evidence type="ECO:0000313" key="2">
    <source>
        <dbReference type="Proteomes" id="UP000827724"/>
    </source>
</evidence>
<proteinExistence type="predicted"/>
<reference evidence="1" key="1">
    <citation type="submission" date="2021-08" db="EMBL/GenBank/DDBJ databases">
        <title>Chromosome-Level Trichoderma cornu-damae using Hi-C Data.</title>
        <authorList>
            <person name="Kim C.S."/>
        </authorList>
    </citation>
    <scope>NUCLEOTIDE SEQUENCE</scope>
    <source>
        <strain evidence="1">KA19-0412C</strain>
    </source>
</reference>
<organism evidence="1 2">
    <name type="scientific">Trichoderma cornu-damae</name>
    <dbReference type="NCBI Taxonomy" id="654480"/>
    <lineage>
        <taxon>Eukaryota</taxon>
        <taxon>Fungi</taxon>
        <taxon>Dikarya</taxon>
        <taxon>Ascomycota</taxon>
        <taxon>Pezizomycotina</taxon>
        <taxon>Sordariomycetes</taxon>
        <taxon>Hypocreomycetidae</taxon>
        <taxon>Hypocreales</taxon>
        <taxon>Hypocreaceae</taxon>
        <taxon>Trichoderma</taxon>
    </lineage>
</organism>
<comment type="caution">
    <text evidence="1">The sequence shown here is derived from an EMBL/GenBank/DDBJ whole genome shotgun (WGS) entry which is preliminary data.</text>
</comment>
<protein>
    <submittedName>
        <fullName evidence="1">Uncharacterized protein</fullName>
    </submittedName>
</protein>
<evidence type="ECO:0000313" key="1">
    <source>
        <dbReference type="EMBL" id="KAH6607133.1"/>
    </source>
</evidence>